<feature type="domain" description="Chromo" evidence="1">
    <location>
        <begin position="9"/>
        <end position="69"/>
    </location>
</feature>
<dbReference type="SUPFAM" id="SSF54160">
    <property type="entry name" value="Chromo domain-like"/>
    <property type="match status" value="1"/>
</dbReference>
<dbReference type="InterPro" id="IPR016197">
    <property type="entry name" value="Chromo-like_dom_sf"/>
</dbReference>
<sequence length="155" mass="18656">MLNREENIWDVEKVISYDRKRKLYLVRWAGFPKDEDTEEPIENLRHCKGTLRLVNRLRQRLGLPRVRRKRINQRSSKKAKNPFIHDSTEEIDFLHSDDEEKAGYSHNPLDIEDRIKQSEEMDVLSLKFHRSKSCQEKFSFEKIIKTHSDIFESQD</sequence>
<gene>
    <name evidence="2" type="ORF">OKIOD_LOCUS11236</name>
</gene>
<dbReference type="Proteomes" id="UP001158576">
    <property type="component" value="Chromosome 1"/>
</dbReference>
<evidence type="ECO:0000259" key="1">
    <source>
        <dbReference type="PROSITE" id="PS50013"/>
    </source>
</evidence>
<dbReference type="SMART" id="SM00298">
    <property type="entry name" value="CHROMO"/>
    <property type="match status" value="1"/>
</dbReference>
<evidence type="ECO:0000313" key="3">
    <source>
        <dbReference type="Proteomes" id="UP001158576"/>
    </source>
</evidence>
<dbReference type="Gene3D" id="2.40.50.40">
    <property type="match status" value="1"/>
</dbReference>
<protein>
    <submittedName>
        <fullName evidence="2">Oidioi.mRNA.OKI2018_I69.chr1.g2471.t1.cds</fullName>
    </submittedName>
</protein>
<organism evidence="2 3">
    <name type="scientific">Oikopleura dioica</name>
    <name type="common">Tunicate</name>
    <dbReference type="NCBI Taxonomy" id="34765"/>
    <lineage>
        <taxon>Eukaryota</taxon>
        <taxon>Metazoa</taxon>
        <taxon>Chordata</taxon>
        <taxon>Tunicata</taxon>
        <taxon>Appendicularia</taxon>
        <taxon>Copelata</taxon>
        <taxon>Oikopleuridae</taxon>
        <taxon>Oikopleura</taxon>
    </lineage>
</organism>
<accession>A0ABN7SR68</accession>
<dbReference type="EMBL" id="OU015566">
    <property type="protein sequence ID" value="CAG5105807.1"/>
    <property type="molecule type" value="Genomic_DNA"/>
</dbReference>
<name>A0ABN7SR68_OIKDI</name>
<evidence type="ECO:0000313" key="2">
    <source>
        <dbReference type="EMBL" id="CAG5105807.1"/>
    </source>
</evidence>
<dbReference type="InterPro" id="IPR023780">
    <property type="entry name" value="Chromo_domain"/>
</dbReference>
<dbReference type="PROSITE" id="PS50013">
    <property type="entry name" value="CHROMO_2"/>
    <property type="match status" value="1"/>
</dbReference>
<dbReference type="InterPro" id="IPR000953">
    <property type="entry name" value="Chromo/chromo_shadow_dom"/>
</dbReference>
<keyword evidence="3" id="KW-1185">Reference proteome</keyword>
<dbReference type="CDD" id="cd00024">
    <property type="entry name" value="CD_CSD"/>
    <property type="match status" value="1"/>
</dbReference>
<reference evidence="2 3" key="1">
    <citation type="submission" date="2021-04" db="EMBL/GenBank/DDBJ databases">
        <authorList>
            <person name="Bliznina A."/>
        </authorList>
    </citation>
    <scope>NUCLEOTIDE SEQUENCE [LARGE SCALE GENOMIC DNA]</scope>
</reference>
<dbReference type="Pfam" id="PF00385">
    <property type="entry name" value="Chromo"/>
    <property type="match status" value="1"/>
</dbReference>
<proteinExistence type="predicted"/>